<sequence length="123" mass="13718">MLPTPTGEGNAKNLMIKGDHSHSRLRGTETPHLRELRVDSRGEERVKAADKRKRSGTRQVGSVSQGGRKNRYVQVDGGKDSRPTRRPCPTEVKVSRAYEAIQRRPKAMLNSQLNIHTGHIAAQ</sequence>
<name>A0A5B7JUJ2_PORTR</name>
<comment type="caution">
    <text evidence="2">The sequence shown here is derived from an EMBL/GenBank/DDBJ whole genome shotgun (WGS) entry which is preliminary data.</text>
</comment>
<evidence type="ECO:0000256" key="1">
    <source>
        <dbReference type="SAM" id="MobiDB-lite"/>
    </source>
</evidence>
<feature type="compositionally biased region" description="Polar residues" evidence="1">
    <location>
        <begin position="57"/>
        <end position="67"/>
    </location>
</feature>
<dbReference type="EMBL" id="VSRR010128047">
    <property type="protein sequence ID" value="MPD01652.1"/>
    <property type="molecule type" value="Genomic_DNA"/>
</dbReference>
<organism evidence="2 3">
    <name type="scientific">Portunus trituberculatus</name>
    <name type="common">Swimming crab</name>
    <name type="synonym">Neptunus trituberculatus</name>
    <dbReference type="NCBI Taxonomy" id="210409"/>
    <lineage>
        <taxon>Eukaryota</taxon>
        <taxon>Metazoa</taxon>
        <taxon>Ecdysozoa</taxon>
        <taxon>Arthropoda</taxon>
        <taxon>Crustacea</taxon>
        <taxon>Multicrustacea</taxon>
        <taxon>Malacostraca</taxon>
        <taxon>Eumalacostraca</taxon>
        <taxon>Eucarida</taxon>
        <taxon>Decapoda</taxon>
        <taxon>Pleocyemata</taxon>
        <taxon>Brachyura</taxon>
        <taxon>Eubrachyura</taxon>
        <taxon>Portunoidea</taxon>
        <taxon>Portunidae</taxon>
        <taxon>Portuninae</taxon>
        <taxon>Portunus</taxon>
    </lineage>
</organism>
<gene>
    <name evidence="2" type="ORF">E2C01_097189</name>
</gene>
<dbReference type="AlphaFoldDB" id="A0A5B7JUJ2"/>
<feature type="region of interest" description="Disordered" evidence="1">
    <location>
        <begin position="1"/>
        <end position="90"/>
    </location>
</feature>
<reference evidence="2 3" key="1">
    <citation type="submission" date="2019-05" db="EMBL/GenBank/DDBJ databases">
        <title>Another draft genome of Portunus trituberculatus and its Hox gene families provides insights of decapod evolution.</title>
        <authorList>
            <person name="Jeong J.-H."/>
            <person name="Song I."/>
            <person name="Kim S."/>
            <person name="Choi T."/>
            <person name="Kim D."/>
            <person name="Ryu S."/>
            <person name="Kim W."/>
        </authorList>
    </citation>
    <scope>NUCLEOTIDE SEQUENCE [LARGE SCALE GENOMIC DNA]</scope>
    <source>
        <tissue evidence="2">Muscle</tissue>
    </source>
</reference>
<dbReference type="Proteomes" id="UP000324222">
    <property type="component" value="Unassembled WGS sequence"/>
</dbReference>
<evidence type="ECO:0000313" key="3">
    <source>
        <dbReference type="Proteomes" id="UP000324222"/>
    </source>
</evidence>
<evidence type="ECO:0000313" key="2">
    <source>
        <dbReference type="EMBL" id="MPD01652.1"/>
    </source>
</evidence>
<proteinExistence type="predicted"/>
<accession>A0A5B7JUJ2</accession>
<protein>
    <submittedName>
        <fullName evidence="2">Uncharacterized protein</fullName>
    </submittedName>
</protein>
<keyword evidence="3" id="KW-1185">Reference proteome</keyword>
<feature type="compositionally biased region" description="Basic and acidic residues" evidence="1">
    <location>
        <begin position="17"/>
        <end position="49"/>
    </location>
</feature>